<protein>
    <submittedName>
        <fullName evidence="2">Uncharacterized protein</fullName>
    </submittedName>
</protein>
<evidence type="ECO:0000313" key="2">
    <source>
        <dbReference type="EMBL" id="AWP01065.1"/>
    </source>
</evidence>
<name>A0A2U9BAS9_SCOMX</name>
<evidence type="ECO:0000313" key="3">
    <source>
        <dbReference type="Proteomes" id="UP000246464"/>
    </source>
</evidence>
<accession>A0A2U9BAS9</accession>
<evidence type="ECO:0000256" key="1">
    <source>
        <dbReference type="SAM" id="MobiDB-lite"/>
    </source>
</evidence>
<sequence length="52" mass="6169">MFIWSRGSRRRDRTSGRADVSVQHRQRWSDAPEETKPAEIHFLSRTIVSTNR</sequence>
<dbReference type="AlphaFoldDB" id="A0A2U9BAS9"/>
<gene>
    <name evidence="2" type="ORF">SMAX5B_002513</name>
</gene>
<keyword evidence="3" id="KW-1185">Reference proteome</keyword>
<reference evidence="2 3" key="1">
    <citation type="submission" date="2017-12" db="EMBL/GenBank/DDBJ databases">
        <title>Integrating genomic resources of turbot (Scophthalmus maximus) in depth evaluation of genetic and physical mapping variation across individuals.</title>
        <authorList>
            <person name="Martinez P."/>
        </authorList>
    </citation>
    <scope>NUCLEOTIDE SEQUENCE [LARGE SCALE GENOMIC DNA]</scope>
</reference>
<dbReference type="Proteomes" id="UP000246464">
    <property type="component" value="Chromosome 5"/>
</dbReference>
<feature type="region of interest" description="Disordered" evidence="1">
    <location>
        <begin position="1"/>
        <end position="34"/>
    </location>
</feature>
<dbReference type="EMBL" id="CP026247">
    <property type="protein sequence ID" value="AWP01065.1"/>
    <property type="molecule type" value="Genomic_DNA"/>
</dbReference>
<proteinExistence type="predicted"/>
<organism evidence="2 3">
    <name type="scientific">Scophthalmus maximus</name>
    <name type="common">Turbot</name>
    <name type="synonym">Psetta maxima</name>
    <dbReference type="NCBI Taxonomy" id="52904"/>
    <lineage>
        <taxon>Eukaryota</taxon>
        <taxon>Metazoa</taxon>
        <taxon>Chordata</taxon>
        <taxon>Craniata</taxon>
        <taxon>Vertebrata</taxon>
        <taxon>Euteleostomi</taxon>
        <taxon>Actinopterygii</taxon>
        <taxon>Neopterygii</taxon>
        <taxon>Teleostei</taxon>
        <taxon>Neoteleostei</taxon>
        <taxon>Acanthomorphata</taxon>
        <taxon>Carangaria</taxon>
        <taxon>Pleuronectiformes</taxon>
        <taxon>Pleuronectoidei</taxon>
        <taxon>Scophthalmidae</taxon>
        <taxon>Scophthalmus</taxon>
    </lineage>
</organism>